<evidence type="ECO:0000313" key="1">
    <source>
        <dbReference type="EMBL" id="RDU51106.1"/>
    </source>
</evidence>
<reference evidence="1 2" key="1">
    <citation type="submission" date="2018-07" db="EMBL/GenBank/DDBJ databases">
        <title>Parabacteroides acidifaciens nov. sp., isolated from human feces.</title>
        <authorList>
            <person name="Wang Y.J."/>
        </authorList>
    </citation>
    <scope>NUCLEOTIDE SEQUENCE [LARGE SCALE GENOMIC DNA]</scope>
    <source>
        <strain evidence="1 2">426-9</strain>
    </source>
</reference>
<protein>
    <submittedName>
        <fullName evidence="1">Uncharacterized protein</fullName>
    </submittedName>
</protein>
<gene>
    <name evidence="1" type="ORF">DWU89_00280</name>
</gene>
<sequence length="79" mass="8880">MTFRDSGNLQKRCAELSGVPETFKRVVWPFPEVRTPSNTLRGAFRGLGNLQTGRLAFSGSPDIFKHVARSFPEFPKLLN</sequence>
<comment type="caution">
    <text evidence="1">The sequence shown here is derived from an EMBL/GenBank/DDBJ whole genome shotgun (WGS) entry which is preliminary data.</text>
</comment>
<evidence type="ECO:0000313" key="2">
    <source>
        <dbReference type="Proteomes" id="UP000256321"/>
    </source>
</evidence>
<dbReference type="AlphaFoldDB" id="A0A3D8HJG4"/>
<dbReference type="EMBL" id="QREV01000001">
    <property type="protein sequence ID" value="RDU51106.1"/>
    <property type="molecule type" value="Genomic_DNA"/>
</dbReference>
<proteinExistence type="predicted"/>
<dbReference type="Proteomes" id="UP000256321">
    <property type="component" value="Unassembled WGS sequence"/>
</dbReference>
<organism evidence="1 2">
    <name type="scientific">Parabacteroides acidifaciens</name>
    <dbReference type="NCBI Taxonomy" id="2290935"/>
    <lineage>
        <taxon>Bacteria</taxon>
        <taxon>Pseudomonadati</taxon>
        <taxon>Bacteroidota</taxon>
        <taxon>Bacteroidia</taxon>
        <taxon>Bacteroidales</taxon>
        <taxon>Tannerellaceae</taxon>
        <taxon>Parabacteroides</taxon>
    </lineage>
</organism>
<name>A0A3D8HJG4_9BACT</name>
<accession>A0A3D8HJG4</accession>